<sequence>MSMEGYDCHCFNSSSNDLLCLDEQRNTKQKNPNFSKSSTAEGGGRK</sequence>
<comment type="caution">
    <text evidence="2">The sequence shown here is derived from an EMBL/GenBank/DDBJ whole genome shotgun (WGS) entry which is preliminary data.</text>
</comment>
<protein>
    <submittedName>
        <fullName evidence="2">Uncharacterized protein</fullName>
    </submittedName>
</protein>
<dbReference type="EMBL" id="JAVIJP010000032">
    <property type="protein sequence ID" value="KAL3633143.1"/>
    <property type="molecule type" value="Genomic_DNA"/>
</dbReference>
<evidence type="ECO:0000256" key="1">
    <source>
        <dbReference type="SAM" id="MobiDB-lite"/>
    </source>
</evidence>
<gene>
    <name evidence="2" type="ORF">CASFOL_026127</name>
</gene>
<evidence type="ECO:0000313" key="3">
    <source>
        <dbReference type="Proteomes" id="UP001632038"/>
    </source>
</evidence>
<feature type="compositionally biased region" description="Polar residues" evidence="1">
    <location>
        <begin position="29"/>
        <end position="40"/>
    </location>
</feature>
<dbReference type="AlphaFoldDB" id="A0ABD3CT16"/>
<dbReference type="Proteomes" id="UP001632038">
    <property type="component" value="Unassembled WGS sequence"/>
</dbReference>
<organism evidence="2 3">
    <name type="scientific">Castilleja foliolosa</name>
    <dbReference type="NCBI Taxonomy" id="1961234"/>
    <lineage>
        <taxon>Eukaryota</taxon>
        <taxon>Viridiplantae</taxon>
        <taxon>Streptophyta</taxon>
        <taxon>Embryophyta</taxon>
        <taxon>Tracheophyta</taxon>
        <taxon>Spermatophyta</taxon>
        <taxon>Magnoliopsida</taxon>
        <taxon>eudicotyledons</taxon>
        <taxon>Gunneridae</taxon>
        <taxon>Pentapetalae</taxon>
        <taxon>asterids</taxon>
        <taxon>lamiids</taxon>
        <taxon>Lamiales</taxon>
        <taxon>Orobanchaceae</taxon>
        <taxon>Pedicularideae</taxon>
        <taxon>Castillejinae</taxon>
        <taxon>Castilleja</taxon>
    </lineage>
</organism>
<keyword evidence="3" id="KW-1185">Reference proteome</keyword>
<reference evidence="3" key="1">
    <citation type="journal article" date="2024" name="IScience">
        <title>Strigolactones Initiate the Formation of Haustorium-like Structures in Castilleja.</title>
        <authorList>
            <person name="Buerger M."/>
            <person name="Peterson D."/>
            <person name="Chory J."/>
        </authorList>
    </citation>
    <scope>NUCLEOTIDE SEQUENCE [LARGE SCALE GENOMIC DNA]</scope>
</reference>
<accession>A0ABD3CT16</accession>
<evidence type="ECO:0000313" key="2">
    <source>
        <dbReference type="EMBL" id="KAL3633143.1"/>
    </source>
</evidence>
<feature type="region of interest" description="Disordered" evidence="1">
    <location>
        <begin position="24"/>
        <end position="46"/>
    </location>
</feature>
<name>A0ABD3CT16_9LAMI</name>
<proteinExistence type="predicted"/>